<feature type="chain" id="PRO_5013354996" evidence="1">
    <location>
        <begin position="23"/>
        <end position="378"/>
    </location>
</feature>
<evidence type="ECO:0000259" key="2">
    <source>
        <dbReference type="Pfam" id="PF07143"/>
    </source>
</evidence>
<dbReference type="SUPFAM" id="SSF159245">
    <property type="entry name" value="AttH-like"/>
    <property type="match status" value="1"/>
</dbReference>
<sequence>MLRIALSLILLFSLVACTTNQAPISAQFDAVELLGSTSEGFARAYSPKPFSFPRDHGPHPAYQFEWWYYTGNLYAGARHFGYQLTFFRSALSPNAPTRDSAWGTNQIYMAHLALSDSANERLYAYERFSRGAAGLAGATGEPFRVFLEDWSAEGSGPAGMQMHLQAAEGPVALDLNLVSEKPPVLHGEAGLSQKGPTPGNASFYYSLSRMATSGSIMLEGERHNVSGTSWMDHEWGTSALEGDASGWDWFSIQLEDGRELMYAQVRTPTGLSYSFGSLIATDGQSQALVPEHIELEVLNTWTSPRSGATYPVGWRLNLRDHAINLEIEPTFNAQELPLSIIYWEGAVRIRGTQGEQPLSGHGYVELTGYGPQPGGRVR</sequence>
<dbReference type="Pfam" id="PF07143">
    <property type="entry name" value="CrtC"/>
    <property type="match status" value="1"/>
</dbReference>
<feature type="domain" description="AttH" evidence="2">
    <location>
        <begin position="65"/>
        <end position="237"/>
    </location>
</feature>
<keyword evidence="4" id="KW-1185">Reference proteome</keyword>
<dbReference type="EMBL" id="NQWI01000016">
    <property type="protein sequence ID" value="PDW04034.1"/>
    <property type="molecule type" value="Genomic_DNA"/>
</dbReference>
<dbReference type="AlphaFoldDB" id="A0A2A6RLQ6"/>
<dbReference type="InterPro" id="IPR023374">
    <property type="entry name" value="AttH-like_dom_sf"/>
</dbReference>
<proteinExistence type="predicted"/>
<dbReference type="PANTHER" id="PTHR38591">
    <property type="entry name" value="HYDROLASE"/>
    <property type="match status" value="1"/>
</dbReference>
<dbReference type="Proteomes" id="UP000220527">
    <property type="component" value="Unassembled WGS sequence"/>
</dbReference>
<reference evidence="4" key="1">
    <citation type="submission" date="2017-08" db="EMBL/GenBank/DDBJ databases">
        <authorList>
            <person name="Grouzdev D.S."/>
            <person name="Gaisin V.A."/>
            <person name="Rysina M.S."/>
            <person name="Gorlenko V.M."/>
        </authorList>
    </citation>
    <scope>NUCLEOTIDE SEQUENCE [LARGE SCALE GENOMIC DNA]</scope>
    <source>
        <strain evidence="4">Kir15-3F</strain>
    </source>
</reference>
<dbReference type="Gene3D" id="2.40.370.10">
    <property type="entry name" value="AttH-like domain"/>
    <property type="match status" value="2"/>
</dbReference>
<accession>A0A2A6RLQ6</accession>
<evidence type="ECO:0000256" key="1">
    <source>
        <dbReference type="SAM" id="SignalP"/>
    </source>
</evidence>
<gene>
    <name evidence="3" type="ORF">CJ255_05535</name>
</gene>
<dbReference type="Pfam" id="PF17186">
    <property type="entry name" value="Lipocalin_9"/>
    <property type="match status" value="1"/>
</dbReference>
<protein>
    <submittedName>
        <fullName evidence="3">Carotenoid 1,2-hydratase</fullName>
    </submittedName>
</protein>
<dbReference type="InterPro" id="IPR010791">
    <property type="entry name" value="AttH_dom"/>
</dbReference>
<dbReference type="RefSeq" id="WP_097643097.1">
    <property type="nucleotide sequence ID" value="NZ_NQWI01000016.1"/>
</dbReference>
<dbReference type="OrthoDB" id="9770826at2"/>
<comment type="caution">
    <text evidence="3">The sequence shown here is derived from an EMBL/GenBank/DDBJ whole genome shotgun (WGS) entry which is preliminary data.</text>
</comment>
<feature type="signal peptide" evidence="1">
    <location>
        <begin position="1"/>
        <end position="22"/>
    </location>
</feature>
<dbReference type="PROSITE" id="PS51257">
    <property type="entry name" value="PROKAR_LIPOPROTEIN"/>
    <property type="match status" value="1"/>
</dbReference>
<evidence type="ECO:0000313" key="4">
    <source>
        <dbReference type="Proteomes" id="UP000220527"/>
    </source>
</evidence>
<organism evidence="3 4">
    <name type="scientific">Candidatus Viridilinea mediisalina</name>
    <dbReference type="NCBI Taxonomy" id="2024553"/>
    <lineage>
        <taxon>Bacteria</taxon>
        <taxon>Bacillati</taxon>
        <taxon>Chloroflexota</taxon>
        <taxon>Chloroflexia</taxon>
        <taxon>Chloroflexales</taxon>
        <taxon>Chloroflexineae</taxon>
        <taxon>Oscillochloridaceae</taxon>
        <taxon>Candidatus Viridilinea</taxon>
    </lineage>
</organism>
<keyword evidence="1" id="KW-0732">Signal</keyword>
<name>A0A2A6RLQ6_9CHLR</name>
<evidence type="ECO:0000313" key="3">
    <source>
        <dbReference type="EMBL" id="PDW04034.1"/>
    </source>
</evidence>
<dbReference type="PANTHER" id="PTHR38591:SF1">
    <property type="entry name" value="BLL1000 PROTEIN"/>
    <property type="match status" value="1"/>
</dbReference>